<dbReference type="Pfam" id="PF04055">
    <property type="entry name" value="Radical_SAM"/>
    <property type="match status" value="1"/>
</dbReference>
<dbReference type="InterPro" id="IPR034391">
    <property type="entry name" value="AdoMet-like_SPASM_containing"/>
</dbReference>
<dbReference type="GO" id="GO:0051539">
    <property type="term" value="F:4 iron, 4 sulfur cluster binding"/>
    <property type="evidence" value="ECO:0007669"/>
    <property type="project" value="UniProtKB-KW"/>
</dbReference>
<dbReference type="InterPro" id="IPR050377">
    <property type="entry name" value="Radical_SAM_PqqE_MftC-like"/>
</dbReference>
<accession>A0A4R2KA40</accession>
<evidence type="ECO:0000313" key="8">
    <source>
        <dbReference type="EMBL" id="TCO66976.1"/>
    </source>
</evidence>
<dbReference type="PROSITE" id="PS01305">
    <property type="entry name" value="MOAA_NIFB_PQQE"/>
    <property type="match status" value="1"/>
</dbReference>
<dbReference type="InterPro" id="IPR000385">
    <property type="entry name" value="MoaA_NifB_PqqE_Fe-S-bd_CS"/>
</dbReference>
<evidence type="ECO:0000256" key="5">
    <source>
        <dbReference type="ARBA" id="ARBA00023004"/>
    </source>
</evidence>
<dbReference type="AlphaFoldDB" id="A0A4R2KA40"/>
<keyword evidence="4" id="KW-0479">Metal-binding</keyword>
<evidence type="ECO:0000256" key="4">
    <source>
        <dbReference type="ARBA" id="ARBA00022723"/>
    </source>
</evidence>
<dbReference type="InterPro" id="IPR007197">
    <property type="entry name" value="rSAM"/>
</dbReference>
<dbReference type="NCBIfam" id="TIGR04317">
    <property type="entry name" value="W_rSAM_matur"/>
    <property type="match status" value="1"/>
</dbReference>
<sequence>MSFKKLYIELTDKCNLNCKMCYRRSWAEKPKDMEKKVLYKINSEVVNKKLNEIVLGGIGEPTYSPLIYDAISLFSSFNLTITTNGTLLDDKLKSLIVDNVNKIVVSIDGLEDKYKDIRGFNLKEVLENLKDIYLIKRKNNKEYPHVVIQFVASKDNIEDIFSVLDIAETVSAYQVIISNVIPQTEDYKDKILYTRYENKFLKDLFERLRIHSFRKGINLTLPNIELKTERYCNFIEEEAVVVGSDGYVYPCYRFSHTTTEYVFGRKKKVFKHSFGNILEKSLDDIYESNEYKNFRARVYNNRYPSCLDCDLVDGCDFVRTPEYDCYAIKPSCADCLWSRRFAICP</sequence>
<reference evidence="8 9" key="1">
    <citation type="submission" date="2019-03" db="EMBL/GenBank/DDBJ databases">
        <title>Genomic Encyclopedia of Type Strains, Phase IV (KMG-IV): sequencing the most valuable type-strain genomes for metagenomic binning, comparative biology and taxonomic classification.</title>
        <authorList>
            <person name="Goeker M."/>
        </authorList>
    </citation>
    <scope>NUCLEOTIDE SEQUENCE [LARGE SCALE GENOMIC DNA]</scope>
    <source>
        <strain evidence="8 9">DSM 13054</strain>
    </source>
</reference>
<dbReference type="PROSITE" id="PS51918">
    <property type="entry name" value="RADICAL_SAM"/>
    <property type="match status" value="1"/>
</dbReference>
<keyword evidence="5" id="KW-0408">Iron</keyword>
<protein>
    <submittedName>
        <fullName evidence="8">Tungsten cofactor oxidoreductase radical SAM maturase</fullName>
    </submittedName>
</protein>
<keyword evidence="3" id="KW-0949">S-adenosyl-L-methionine</keyword>
<dbReference type="InterPro" id="IPR058240">
    <property type="entry name" value="rSAM_sf"/>
</dbReference>
<name>A0A4R2KA40_9THEO</name>
<dbReference type="InterPro" id="IPR013785">
    <property type="entry name" value="Aldolase_TIM"/>
</dbReference>
<dbReference type="Proteomes" id="UP000294886">
    <property type="component" value="Unassembled WGS sequence"/>
</dbReference>
<keyword evidence="2" id="KW-0004">4Fe-4S</keyword>
<dbReference type="CDD" id="cd21121">
    <property type="entry name" value="SPASM_Cmo-like"/>
    <property type="match status" value="1"/>
</dbReference>
<dbReference type="EMBL" id="SLWU01000008">
    <property type="protein sequence ID" value="TCO66976.1"/>
    <property type="molecule type" value="Genomic_DNA"/>
</dbReference>
<dbReference type="SFLD" id="SFLDG01387">
    <property type="entry name" value="BtrN-like_SPASM_domain_contain"/>
    <property type="match status" value="1"/>
</dbReference>
<evidence type="ECO:0000313" key="9">
    <source>
        <dbReference type="Proteomes" id="UP000294886"/>
    </source>
</evidence>
<gene>
    <name evidence="8" type="ORF">EV203_10875</name>
</gene>
<dbReference type="InterPro" id="IPR023885">
    <property type="entry name" value="4Fe4S-binding_SPASM_dom"/>
</dbReference>
<dbReference type="RefSeq" id="WP_132039449.1">
    <property type="nucleotide sequence ID" value="NZ_SLWU01000008.1"/>
</dbReference>
<dbReference type="GO" id="GO:0003824">
    <property type="term" value="F:catalytic activity"/>
    <property type="evidence" value="ECO:0007669"/>
    <property type="project" value="InterPro"/>
</dbReference>
<dbReference type="SFLD" id="SFLDG01067">
    <property type="entry name" value="SPASM/twitch_domain_containing"/>
    <property type="match status" value="1"/>
</dbReference>
<dbReference type="InterPro" id="IPR027604">
    <property type="entry name" value="W_rSAM_matur"/>
</dbReference>
<dbReference type="Gene3D" id="3.20.20.70">
    <property type="entry name" value="Aldolase class I"/>
    <property type="match status" value="1"/>
</dbReference>
<evidence type="ECO:0000256" key="6">
    <source>
        <dbReference type="ARBA" id="ARBA00023014"/>
    </source>
</evidence>
<dbReference type="SUPFAM" id="SSF102114">
    <property type="entry name" value="Radical SAM enzymes"/>
    <property type="match status" value="1"/>
</dbReference>
<comment type="cofactor">
    <cofactor evidence="1">
        <name>[4Fe-4S] cluster</name>
        <dbReference type="ChEBI" id="CHEBI:49883"/>
    </cofactor>
</comment>
<dbReference type="GO" id="GO:0046872">
    <property type="term" value="F:metal ion binding"/>
    <property type="evidence" value="ECO:0007669"/>
    <property type="project" value="UniProtKB-KW"/>
</dbReference>
<dbReference type="SFLD" id="SFLDS00029">
    <property type="entry name" value="Radical_SAM"/>
    <property type="match status" value="1"/>
</dbReference>
<feature type="domain" description="Radical SAM core" evidence="7">
    <location>
        <begin position="1"/>
        <end position="218"/>
    </location>
</feature>
<dbReference type="PANTHER" id="PTHR11228:SF34">
    <property type="entry name" value="TUNGSTEN-CONTAINING ALDEHYDE FERREDOXIN OXIDOREDUCTASE COFACTOR MODIFYING PROTEIN"/>
    <property type="match status" value="1"/>
</dbReference>
<evidence type="ECO:0000256" key="3">
    <source>
        <dbReference type="ARBA" id="ARBA00022691"/>
    </source>
</evidence>
<keyword evidence="6" id="KW-0411">Iron-sulfur</keyword>
<dbReference type="PANTHER" id="PTHR11228">
    <property type="entry name" value="RADICAL SAM DOMAIN PROTEIN"/>
    <property type="match status" value="1"/>
</dbReference>
<evidence type="ECO:0000256" key="1">
    <source>
        <dbReference type="ARBA" id="ARBA00001966"/>
    </source>
</evidence>
<dbReference type="CDD" id="cd01335">
    <property type="entry name" value="Radical_SAM"/>
    <property type="match status" value="1"/>
</dbReference>
<comment type="caution">
    <text evidence="8">The sequence shown here is derived from an EMBL/GenBank/DDBJ whole genome shotgun (WGS) entry which is preliminary data.</text>
</comment>
<dbReference type="Pfam" id="PF13186">
    <property type="entry name" value="SPASM"/>
    <property type="match status" value="1"/>
</dbReference>
<proteinExistence type="predicted"/>
<dbReference type="SFLD" id="SFLDF00570">
    <property type="entry name" value="tungsten_cofactor_oxidoreducas"/>
    <property type="match status" value="1"/>
</dbReference>
<evidence type="ECO:0000259" key="7">
    <source>
        <dbReference type="PROSITE" id="PS51918"/>
    </source>
</evidence>
<evidence type="ECO:0000256" key="2">
    <source>
        <dbReference type="ARBA" id="ARBA00022485"/>
    </source>
</evidence>
<organism evidence="8 9">
    <name type="scientific">Caldanaerobacter subterraneus</name>
    <dbReference type="NCBI Taxonomy" id="911092"/>
    <lineage>
        <taxon>Bacteria</taxon>
        <taxon>Bacillati</taxon>
        <taxon>Bacillota</taxon>
        <taxon>Clostridia</taxon>
        <taxon>Thermoanaerobacterales</taxon>
        <taxon>Thermoanaerobacteraceae</taxon>
        <taxon>Caldanaerobacter</taxon>
    </lineage>
</organism>